<dbReference type="EMBL" id="SJWY01000093">
    <property type="protein sequence ID" value="TDE72851.1"/>
    <property type="molecule type" value="Genomic_DNA"/>
</dbReference>
<evidence type="ECO:0000256" key="1">
    <source>
        <dbReference type="SAM" id="Phobius"/>
    </source>
</evidence>
<evidence type="ECO:0000313" key="2">
    <source>
        <dbReference type="EMBL" id="TDE72851.1"/>
    </source>
</evidence>
<organism evidence="2 3">
    <name type="scientific">Streptococcus vicugnae</name>
    <dbReference type="NCBI Taxonomy" id="2740579"/>
    <lineage>
        <taxon>Bacteria</taxon>
        <taxon>Bacillati</taxon>
        <taxon>Bacillota</taxon>
        <taxon>Bacilli</taxon>
        <taxon>Lactobacillales</taxon>
        <taxon>Streptococcaceae</taxon>
        <taxon>Streptococcus</taxon>
    </lineage>
</organism>
<keyword evidence="1" id="KW-0472">Membrane</keyword>
<gene>
    <name evidence="2" type="ORF">E0E04_05020</name>
</gene>
<dbReference type="AlphaFoldDB" id="A0A4V2ZCK1"/>
<comment type="caution">
    <text evidence="2">The sequence shown here is derived from an EMBL/GenBank/DDBJ whole genome shotgun (WGS) entry which is preliminary data.</text>
</comment>
<dbReference type="Proteomes" id="UP000295231">
    <property type="component" value="Unassembled WGS sequence"/>
</dbReference>
<accession>A0A4V2ZCK1</accession>
<feature type="transmembrane region" description="Helical" evidence="1">
    <location>
        <begin position="36"/>
        <end position="52"/>
    </location>
</feature>
<evidence type="ECO:0000313" key="3">
    <source>
        <dbReference type="Proteomes" id="UP000295231"/>
    </source>
</evidence>
<name>A0A4V2ZCK1_9STRE</name>
<sequence>LDELVLAKKTDKIVERVIERERSTSMNIWEFLDKKWWLVFPIGTFLWLIALAL</sequence>
<keyword evidence="1" id="KW-1133">Transmembrane helix</keyword>
<keyword evidence="1" id="KW-0812">Transmembrane</keyword>
<feature type="non-terminal residue" evidence="2">
    <location>
        <position position="1"/>
    </location>
</feature>
<keyword evidence="3" id="KW-1185">Reference proteome</keyword>
<reference evidence="2 3" key="1">
    <citation type="submission" date="2019-03" db="EMBL/GenBank/DDBJ databases">
        <authorList>
            <person name="Fan P."/>
        </authorList>
    </citation>
    <scope>NUCLEOTIDE SEQUENCE [LARGE SCALE GENOMIC DNA]</scope>
    <source>
        <strain evidence="2 3">KCJ4950</strain>
    </source>
</reference>
<protein>
    <submittedName>
        <fullName evidence="2">Transcriptional regulator</fullName>
    </submittedName>
</protein>
<proteinExistence type="predicted"/>